<accession>A0ACC0SS08</accession>
<protein>
    <submittedName>
        <fullName evidence="1">Uncharacterized protein</fullName>
    </submittedName>
</protein>
<comment type="caution">
    <text evidence="1">The sequence shown here is derived from an EMBL/GenBank/DDBJ whole genome shotgun (WGS) entry which is preliminary data.</text>
</comment>
<reference evidence="1 2" key="1">
    <citation type="journal article" date="2006" name="Science">
        <title>The genome of black cottonwood, Populus trichocarpa (Torr. &amp; Gray).</title>
        <authorList>
            <person name="Tuskan G.A."/>
            <person name="Difazio S."/>
            <person name="Jansson S."/>
            <person name="Bohlmann J."/>
            <person name="Grigoriev I."/>
            <person name="Hellsten U."/>
            <person name="Putnam N."/>
            <person name="Ralph S."/>
            <person name="Rombauts S."/>
            <person name="Salamov A."/>
            <person name="Schein J."/>
            <person name="Sterck L."/>
            <person name="Aerts A."/>
            <person name="Bhalerao R.R."/>
            <person name="Bhalerao R.P."/>
            <person name="Blaudez D."/>
            <person name="Boerjan W."/>
            <person name="Brun A."/>
            <person name="Brunner A."/>
            <person name="Busov V."/>
            <person name="Campbell M."/>
            <person name="Carlson J."/>
            <person name="Chalot M."/>
            <person name="Chapman J."/>
            <person name="Chen G.L."/>
            <person name="Cooper D."/>
            <person name="Coutinho P.M."/>
            <person name="Couturier J."/>
            <person name="Covert S."/>
            <person name="Cronk Q."/>
            <person name="Cunningham R."/>
            <person name="Davis J."/>
            <person name="Degroeve S."/>
            <person name="Dejardin A."/>
            <person name="Depamphilis C."/>
            <person name="Detter J."/>
            <person name="Dirks B."/>
            <person name="Dubchak I."/>
            <person name="Duplessis S."/>
            <person name="Ehlting J."/>
            <person name="Ellis B."/>
            <person name="Gendler K."/>
            <person name="Goodstein D."/>
            <person name="Gribskov M."/>
            <person name="Grimwood J."/>
            <person name="Groover A."/>
            <person name="Gunter L."/>
            <person name="Hamberger B."/>
            <person name="Heinze B."/>
            <person name="Helariutta Y."/>
            <person name="Henrissat B."/>
            <person name="Holligan D."/>
            <person name="Holt R."/>
            <person name="Huang W."/>
            <person name="Islam-Faridi N."/>
            <person name="Jones S."/>
            <person name="Jones-Rhoades M."/>
            <person name="Jorgensen R."/>
            <person name="Joshi C."/>
            <person name="Kangasjarvi J."/>
            <person name="Karlsson J."/>
            <person name="Kelleher C."/>
            <person name="Kirkpatrick R."/>
            <person name="Kirst M."/>
            <person name="Kohler A."/>
            <person name="Kalluri U."/>
            <person name="Larimer F."/>
            <person name="Leebens-Mack J."/>
            <person name="Leple J.C."/>
            <person name="Locascio P."/>
            <person name="Lou Y."/>
            <person name="Lucas S."/>
            <person name="Martin F."/>
            <person name="Montanini B."/>
            <person name="Napoli C."/>
            <person name="Nelson D.R."/>
            <person name="Nelson C."/>
            <person name="Nieminen K."/>
            <person name="Nilsson O."/>
            <person name="Pereda V."/>
            <person name="Peter G."/>
            <person name="Philippe R."/>
            <person name="Pilate G."/>
            <person name="Poliakov A."/>
            <person name="Razumovskaya J."/>
            <person name="Richardson P."/>
            <person name="Rinaldi C."/>
            <person name="Ritland K."/>
            <person name="Rouze P."/>
            <person name="Ryaboy D."/>
            <person name="Schmutz J."/>
            <person name="Schrader J."/>
            <person name="Segerman B."/>
            <person name="Shin H."/>
            <person name="Siddiqui A."/>
            <person name="Sterky F."/>
            <person name="Terry A."/>
            <person name="Tsai C.J."/>
            <person name="Uberbacher E."/>
            <person name="Unneberg P."/>
            <person name="Vahala J."/>
            <person name="Wall K."/>
            <person name="Wessler S."/>
            <person name="Yang G."/>
            <person name="Yin T."/>
            <person name="Douglas C."/>
            <person name="Marra M."/>
            <person name="Sandberg G."/>
            <person name="Van de Peer Y."/>
            <person name="Rokhsar D."/>
        </authorList>
    </citation>
    <scope>NUCLEOTIDE SEQUENCE [LARGE SCALE GENOMIC DNA]</scope>
    <source>
        <strain evidence="2">cv. Nisqually</strain>
    </source>
</reference>
<evidence type="ECO:0000313" key="2">
    <source>
        <dbReference type="Proteomes" id="UP000006729"/>
    </source>
</evidence>
<dbReference type="Proteomes" id="UP000006729">
    <property type="component" value="Chromosome 6"/>
</dbReference>
<name>A0ACC0SS08_POPTR</name>
<organism evidence="1 2">
    <name type="scientific">Populus trichocarpa</name>
    <name type="common">Western balsam poplar</name>
    <name type="synonym">Populus balsamifera subsp. trichocarpa</name>
    <dbReference type="NCBI Taxonomy" id="3694"/>
    <lineage>
        <taxon>Eukaryota</taxon>
        <taxon>Viridiplantae</taxon>
        <taxon>Streptophyta</taxon>
        <taxon>Embryophyta</taxon>
        <taxon>Tracheophyta</taxon>
        <taxon>Spermatophyta</taxon>
        <taxon>Magnoliopsida</taxon>
        <taxon>eudicotyledons</taxon>
        <taxon>Gunneridae</taxon>
        <taxon>Pentapetalae</taxon>
        <taxon>rosids</taxon>
        <taxon>fabids</taxon>
        <taxon>Malpighiales</taxon>
        <taxon>Salicaceae</taxon>
        <taxon>Saliceae</taxon>
        <taxon>Populus</taxon>
    </lineage>
</organism>
<dbReference type="EMBL" id="CM009295">
    <property type="protein sequence ID" value="KAI9392036.1"/>
    <property type="molecule type" value="Genomic_DNA"/>
</dbReference>
<sequence>MADPILDHHPPPPTPPPPSLPQNPNTSTENMAEDFNSQLPTPPLDPLFFDQNPDNFDVLDLSSNFDDISDFDITFDDLPDLYLPYENEQFLIPNNNTVNPDPGQPDNNLDLQPGPFEGCFGDFASNTVNLESTDSGGPGTCGDHGGLEVDKYVDKYLNPSPSEAESCDSGGSDYRSSVLSPVSSHGSGNSGSGVLSAGSPESGTNVNPCNFVVDKKFVKTETESAKKRKSAKIAVAKRKKEMGDEENGEIMRNLKSRKAESENVSVNVSGSASLSGEEDRRKARLMRNRESAQLSRQRKKHYVEELEDKVRMMHSTIAQLNGKVSYFMAENATLRRQLSGNGACPPPMYAPMAPYPWVPCAPYVVKPQGSQVPLVPIPRLKPQKTVPVAKPKKVESKKGEGKTKKVASVSLFGFLFFILLFRCLVPIVDVKFGGVREGGMGGLGFVSEKFFDQHKGRVLIVDGHTNGSHEKVGVGYSNYRRHCERGHNGCLEHDSANKGASERLPGSDEFGQFGNASEHLVASLYVPRNDKLVKIDGNLIIHSVLASERPMASHESPEVNITKETALAIPGVGNNRGRHSHVYRTHTERQKALDSGSADTSKDNLKSSAAKGKLQQWFREGLAGPLLSHGMCTEVFQFDVSPAPGAIVPASSVANMTAERQQNNCTHLKKGNNRRILRGLPIPLPGSDLNITGEHVGRNTQKENFHGNKSVSPMVVSVLVDPRESSDREVDGVITPKSLSRIFVVVLLDSIKYVTYSCVLPSAGPLLHLVTT</sequence>
<keyword evidence="2" id="KW-1185">Reference proteome</keyword>
<evidence type="ECO:0000313" key="1">
    <source>
        <dbReference type="EMBL" id="KAI9392036.1"/>
    </source>
</evidence>
<proteinExistence type="predicted"/>
<gene>
    <name evidence="1" type="ORF">POPTR_006G034500v4</name>
</gene>